<dbReference type="InterPro" id="IPR016166">
    <property type="entry name" value="FAD-bd_PCMH"/>
</dbReference>
<sequence>MHLTPAVAALCISALPKAAHATTSETCCSALGATALKSQVVYPGSAGYKKSIDSYWAENVQLEPTCILQPRTAQDVSFAVSTLVAADGGACKFAIRGGGHTTWAGANNIVDGVTIDLSLMNTTTYDKKAGTASILPGSRWGGVYETLAKDNVTVPGGRSGVVGVAGFLLGGGNTFHTARVGFGCDNIVNYEVVLANGTIIEANKDSHADLFKALKGGSSNFGIVTKYDMRIIDGDKLWGGIVTYDNSTTLRHLEAGHKFINNLENDPYASWIGMWGYISVTDQNMVANALEYTSPVAYPAAFDDFITITNTSSSMRIADIWNLTQELGQAAGYRDVFLTASFVNNLDMMKRTVDIHNRMIEEAKTGAKGDDYTMSTMIQPWPKLFTDHSTDLGGNMLGLDRFDENLFQVLFDYSWKDEADDALFNQLANSALEELTTYSKLIGADNEFIYLNYANNNQNPLSTYGPENVEFIRTVAKKYDQTGVFQTQVPGGFKISAVSNEQEDGEGSGNSRTFAGNDCRQMGTDIAVLKFDVECHRKDACDILDVIFAAAAVSVPALVVAKLSSLYHRILERQKAYNWDIHIISAVICGYSLALVFALILRAIVSQ</sequence>
<name>A0A1V6NHI5_PENPO</name>
<keyword evidence="5" id="KW-1133">Transmembrane helix</keyword>
<feature type="chain" id="PRO_5013139284" description="FAD-binding PCMH-type domain-containing protein" evidence="6">
    <location>
        <begin position="22"/>
        <end position="607"/>
    </location>
</feature>
<proteinExistence type="inferred from homology"/>
<dbReference type="InterPro" id="IPR016169">
    <property type="entry name" value="FAD-bd_PCMH_sub2"/>
</dbReference>
<reference evidence="9" key="1">
    <citation type="journal article" date="2017" name="Nat. Microbiol.">
        <title>Global analysis of biosynthetic gene clusters reveals vast potential of secondary metabolite production in Penicillium species.</title>
        <authorList>
            <person name="Nielsen J.C."/>
            <person name="Grijseels S."/>
            <person name="Prigent S."/>
            <person name="Ji B."/>
            <person name="Dainat J."/>
            <person name="Nielsen K.F."/>
            <person name="Frisvad J.C."/>
            <person name="Workman M."/>
            <person name="Nielsen J."/>
        </authorList>
    </citation>
    <scope>NUCLEOTIDE SEQUENCE [LARGE SCALE GENOMIC DNA]</scope>
    <source>
        <strain evidence="9">IBT 4502</strain>
    </source>
</reference>
<evidence type="ECO:0000313" key="9">
    <source>
        <dbReference type="Proteomes" id="UP000191408"/>
    </source>
</evidence>
<evidence type="ECO:0000256" key="1">
    <source>
        <dbReference type="ARBA" id="ARBA00005466"/>
    </source>
</evidence>
<feature type="transmembrane region" description="Helical" evidence="5">
    <location>
        <begin position="581"/>
        <end position="605"/>
    </location>
</feature>
<feature type="transmembrane region" description="Helical" evidence="5">
    <location>
        <begin position="543"/>
        <end position="561"/>
    </location>
</feature>
<keyword evidence="5" id="KW-0472">Membrane</keyword>
<evidence type="ECO:0000259" key="7">
    <source>
        <dbReference type="PROSITE" id="PS51387"/>
    </source>
</evidence>
<dbReference type="PROSITE" id="PS51387">
    <property type="entry name" value="FAD_PCMH"/>
    <property type="match status" value="1"/>
</dbReference>
<evidence type="ECO:0000256" key="2">
    <source>
        <dbReference type="ARBA" id="ARBA00022630"/>
    </source>
</evidence>
<dbReference type="Gene3D" id="3.30.465.10">
    <property type="match status" value="1"/>
</dbReference>
<dbReference type="PANTHER" id="PTHR42973">
    <property type="entry name" value="BINDING OXIDOREDUCTASE, PUTATIVE (AFU_ORTHOLOGUE AFUA_1G17690)-RELATED"/>
    <property type="match status" value="1"/>
</dbReference>
<evidence type="ECO:0000256" key="3">
    <source>
        <dbReference type="ARBA" id="ARBA00022827"/>
    </source>
</evidence>
<dbReference type="InterPro" id="IPR050416">
    <property type="entry name" value="FAD-linked_Oxidoreductase"/>
</dbReference>
<protein>
    <recommendedName>
        <fullName evidence="7">FAD-binding PCMH-type domain-containing protein</fullName>
    </recommendedName>
</protein>
<comment type="caution">
    <text evidence="8">The sequence shown here is derived from an EMBL/GenBank/DDBJ whole genome shotgun (WGS) entry which is preliminary data.</text>
</comment>
<keyword evidence="2" id="KW-0285">Flavoprotein</keyword>
<feature type="signal peptide" evidence="6">
    <location>
        <begin position="1"/>
        <end position="21"/>
    </location>
</feature>
<evidence type="ECO:0000256" key="5">
    <source>
        <dbReference type="SAM" id="Phobius"/>
    </source>
</evidence>
<keyword evidence="4" id="KW-0560">Oxidoreductase</keyword>
<dbReference type="InterPro" id="IPR036318">
    <property type="entry name" value="FAD-bd_PCMH-like_sf"/>
</dbReference>
<accession>A0A1V6NHI5</accession>
<dbReference type="GO" id="GO:0016491">
    <property type="term" value="F:oxidoreductase activity"/>
    <property type="evidence" value="ECO:0007669"/>
    <property type="project" value="UniProtKB-KW"/>
</dbReference>
<keyword evidence="3" id="KW-0274">FAD</keyword>
<evidence type="ECO:0000313" key="8">
    <source>
        <dbReference type="EMBL" id="OQD64141.1"/>
    </source>
</evidence>
<keyword evidence="9" id="KW-1185">Reference proteome</keyword>
<dbReference type="EMBL" id="MDYM01000008">
    <property type="protein sequence ID" value="OQD64141.1"/>
    <property type="molecule type" value="Genomic_DNA"/>
</dbReference>
<keyword evidence="5" id="KW-0812">Transmembrane</keyword>
<dbReference type="STRING" id="60169.A0A1V6NHI5"/>
<comment type="similarity">
    <text evidence="1">Belongs to the oxygen-dependent FAD-linked oxidoreductase family.</text>
</comment>
<dbReference type="InterPro" id="IPR006094">
    <property type="entry name" value="Oxid_FAD_bind_N"/>
</dbReference>
<dbReference type="GO" id="GO:0071949">
    <property type="term" value="F:FAD binding"/>
    <property type="evidence" value="ECO:0007669"/>
    <property type="project" value="InterPro"/>
</dbReference>
<dbReference type="PANTHER" id="PTHR42973:SF53">
    <property type="entry name" value="FAD-BINDING PCMH-TYPE DOMAIN-CONTAINING PROTEIN-RELATED"/>
    <property type="match status" value="1"/>
</dbReference>
<feature type="domain" description="FAD-binding PCMH-type" evidence="7">
    <location>
        <begin position="60"/>
        <end position="234"/>
    </location>
</feature>
<dbReference type="OrthoDB" id="2151789at2759"/>
<evidence type="ECO:0000256" key="6">
    <source>
        <dbReference type="SAM" id="SignalP"/>
    </source>
</evidence>
<organism evidence="8 9">
    <name type="scientific">Penicillium polonicum</name>
    <dbReference type="NCBI Taxonomy" id="60169"/>
    <lineage>
        <taxon>Eukaryota</taxon>
        <taxon>Fungi</taxon>
        <taxon>Dikarya</taxon>
        <taxon>Ascomycota</taxon>
        <taxon>Pezizomycotina</taxon>
        <taxon>Eurotiomycetes</taxon>
        <taxon>Eurotiomycetidae</taxon>
        <taxon>Eurotiales</taxon>
        <taxon>Aspergillaceae</taxon>
        <taxon>Penicillium</taxon>
    </lineage>
</organism>
<keyword evidence="6" id="KW-0732">Signal</keyword>
<dbReference type="SUPFAM" id="SSF56176">
    <property type="entry name" value="FAD-binding/transporter-associated domain-like"/>
    <property type="match status" value="1"/>
</dbReference>
<gene>
    <name evidence="8" type="ORF">PENPOL_c008G02238</name>
</gene>
<dbReference type="AlphaFoldDB" id="A0A1V6NHI5"/>
<dbReference type="Proteomes" id="UP000191408">
    <property type="component" value="Unassembled WGS sequence"/>
</dbReference>
<evidence type="ECO:0000256" key="4">
    <source>
        <dbReference type="ARBA" id="ARBA00023002"/>
    </source>
</evidence>
<dbReference type="Pfam" id="PF01565">
    <property type="entry name" value="FAD_binding_4"/>
    <property type="match status" value="1"/>
</dbReference>